<evidence type="ECO:0000313" key="1">
    <source>
        <dbReference type="EMBL" id="KAJ1202622.1"/>
    </source>
</evidence>
<organism evidence="1 2">
    <name type="scientific">Pleurodeles waltl</name>
    <name type="common">Iberian ribbed newt</name>
    <dbReference type="NCBI Taxonomy" id="8319"/>
    <lineage>
        <taxon>Eukaryota</taxon>
        <taxon>Metazoa</taxon>
        <taxon>Chordata</taxon>
        <taxon>Craniata</taxon>
        <taxon>Vertebrata</taxon>
        <taxon>Euteleostomi</taxon>
        <taxon>Amphibia</taxon>
        <taxon>Batrachia</taxon>
        <taxon>Caudata</taxon>
        <taxon>Salamandroidea</taxon>
        <taxon>Salamandridae</taxon>
        <taxon>Pleurodelinae</taxon>
        <taxon>Pleurodeles</taxon>
    </lineage>
</organism>
<sequence>MLGEPELPLGPRRCHGVTKEGADITVPSKEVDKHKGKRKVKPEETIDNWLVEFAMLSPVIMEKYPEQGLALCKYDQVNNEEYKCNRSTCWLNYDREFRQKMDQAPAMSWDSRKIKRWVQYMGEADKDFYFMLHSLVNLTFYVDPKKS</sequence>
<dbReference type="EMBL" id="JANPWB010000003">
    <property type="protein sequence ID" value="KAJ1202622.1"/>
    <property type="molecule type" value="Genomic_DNA"/>
</dbReference>
<protein>
    <submittedName>
        <fullName evidence="1">Uncharacterized protein</fullName>
    </submittedName>
</protein>
<name>A0AAV7VQX9_PLEWA</name>
<dbReference type="Proteomes" id="UP001066276">
    <property type="component" value="Chromosome 2_1"/>
</dbReference>
<reference evidence="1" key="1">
    <citation type="journal article" date="2022" name="bioRxiv">
        <title>Sequencing and chromosome-scale assembly of the giantPleurodeles waltlgenome.</title>
        <authorList>
            <person name="Brown T."/>
            <person name="Elewa A."/>
            <person name="Iarovenko S."/>
            <person name="Subramanian E."/>
            <person name="Araus A.J."/>
            <person name="Petzold A."/>
            <person name="Susuki M."/>
            <person name="Suzuki K.-i.T."/>
            <person name="Hayashi T."/>
            <person name="Toyoda A."/>
            <person name="Oliveira C."/>
            <person name="Osipova E."/>
            <person name="Leigh N.D."/>
            <person name="Simon A."/>
            <person name="Yun M.H."/>
        </authorList>
    </citation>
    <scope>NUCLEOTIDE SEQUENCE</scope>
    <source>
        <strain evidence="1">20211129_DDA</strain>
        <tissue evidence="1">Liver</tissue>
    </source>
</reference>
<dbReference type="AlphaFoldDB" id="A0AAV7VQX9"/>
<proteinExistence type="predicted"/>
<keyword evidence="2" id="KW-1185">Reference proteome</keyword>
<comment type="caution">
    <text evidence="1">The sequence shown here is derived from an EMBL/GenBank/DDBJ whole genome shotgun (WGS) entry which is preliminary data.</text>
</comment>
<accession>A0AAV7VQX9</accession>
<gene>
    <name evidence="1" type="ORF">NDU88_006419</name>
</gene>
<evidence type="ECO:0000313" key="2">
    <source>
        <dbReference type="Proteomes" id="UP001066276"/>
    </source>
</evidence>